<comment type="caution">
    <text evidence="1">The sequence shown here is derived from an EMBL/GenBank/DDBJ whole genome shotgun (WGS) entry which is preliminary data.</text>
</comment>
<dbReference type="EMBL" id="JAHMHR010000001">
    <property type="protein sequence ID" value="KAK1701140.1"/>
    <property type="molecule type" value="Genomic_DNA"/>
</dbReference>
<evidence type="ECO:0000313" key="1">
    <source>
        <dbReference type="EMBL" id="KAK1701140.1"/>
    </source>
</evidence>
<sequence length="307" mass="34768">MGNVGTMREEDPYSDVSGARRLLELAPRRETVHLNFFSSNDEALSAVDWSGVRNLGLQRFAACGDDDDGWTLRRIVSVCQKLREVSIGLTGGEGAAETDVLLQAIMERTRALWAVDWSRFYSHHIQELREMARRCQNLEVVNLPDTGRSLWLINALPPSLRWLCIPVGHGTLEHSLTAERLTQLFHLVALLRRRVFDVRDLPDFQGVVIPAFECQHGRRCMPALQSELSMGLLQKSPLPIGDVFTYCELAKNVRQELFMLLNARLPCSVEFDDFRHKLEMWLDTVPGRDDPGLWVKLNPSTTDGGLC</sequence>
<proteinExistence type="predicted"/>
<dbReference type="InterPro" id="IPR032675">
    <property type="entry name" value="LRR_dom_sf"/>
</dbReference>
<name>A0AAJ0B2A6_9PEZI</name>
<evidence type="ECO:0000313" key="2">
    <source>
        <dbReference type="Proteomes" id="UP001224890"/>
    </source>
</evidence>
<dbReference type="GeneID" id="85449890"/>
<gene>
    <name evidence="1" type="ORF">BDP55DRAFT_10889</name>
</gene>
<accession>A0AAJ0B2A6</accession>
<keyword evidence="2" id="KW-1185">Reference proteome</keyword>
<reference evidence="1" key="1">
    <citation type="submission" date="2021-06" db="EMBL/GenBank/DDBJ databases">
        <title>Comparative genomics, transcriptomics and evolutionary studies reveal genomic signatures of adaptation to plant cell wall in hemibiotrophic fungi.</title>
        <authorList>
            <consortium name="DOE Joint Genome Institute"/>
            <person name="Baroncelli R."/>
            <person name="Diaz J.F."/>
            <person name="Benocci T."/>
            <person name="Peng M."/>
            <person name="Battaglia E."/>
            <person name="Haridas S."/>
            <person name="Andreopoulos W."/>
            <person name="Labutti K."/>
            <person name="Pangilinan J."/>
            <person name="Floch G.L."/>
            <person name="Makela M.R."/>
            <person name="Henrissat B."/>
            <person name="Grigoriev I.V."/>
            <person name="Crouch J.A."/>
            <person name="De Vries R.P."/>
            <person name="Sukno S.A."/>
            <person name="Thon M.R."/>
        </authorList>
    </citation>
    <scope>NUCLEOTIDE SEQUENCE</scope>
    <source>
        <strain evidence="1">CBS 193.32</strain>
    </source>
</reference>
<dbReference type="Gene3D" id="3.80.10.10">
    <property type="entry name" value="Ribonuclease Inhibitor"/>
    <property type="match status" value="1"/>
</dbReference>
<organism evidence="1 2">
    <name type="scientific">Colletotrichum godetiae</name>
    <dbReference type="NCBI Taxonomy" id="1209918"/>
    <lineage>
        <taxon>Eukaryota</taxon>
        <taxon>Fungi</taxon>
        <taxon>Dikarya</taxon>
        <taxon>Ascomycota</taxon>
        <taxon>Pezizomycotina</taxon>
        <taxon>Sordariomycetes</taxon>
        <taxon>Hypocreomycetidae</taxon>
        <taxon>Glomerellales</taxon>
        <taxon>Glomerellaceae</taxon>
        <taxon>Colletotrichum</taxon>
        <taxon>Colletotrichum acutatum species complex</taxon>
    </lineage>
</organism>
<dbReference type="AlphaFoldDB" id="A0AAJ0B2A6"/>
<protein>
    <submittedName>
        <fullName evidence="1">Uncharacterized protein</fullName>
    </submittedName>
</protein>
<dbReference type="Proteomes" id="UP001224890">
    <property type="component" value="Unassembled WGS sequence"/>
</dbReference>
<dbReference type="RefSeq" id="XP_060436895.1">
    <property type="nucleotide sequence ID" value="XM_060565364.1"/>
</dbReference>